<evidence type="ECO:0000313" key="4">
    <source>
        <dbReference type="EMBL" id="RGP69257.1"/>
    </source>
</evidence>
<dbReference type="Proteomes" id="UP000266234">
    <property type="component" value="Unassembled WGS sequence"/>
</dbReference>
<dbReference type="InterPro" id="IPR040442">
    <property type="entry name" value="Pyrv_kinase-like_dom_sf"/>
</dbReference>
<dbReference type="GO" id="GO:0005737">
    <property type="term" value="C:cytoplasm"/>
    <property type="evidence" value="ECO:0007669"/>
    <property type="project" value="TreeGrafter"/>
</dbReference>
<evidence type="ECO:0000256" key="1">
    <source>
        <dbReference type="ARBA" id="ARBA00022723"/>
    </source>
</evidence>
<dbReference type="OrthoDB" id="2326446at2759"/>
<proteinExistence type="predicted"/>
<dbReference type="InterPro" id="IPR015813">
    <property type="entry name" value="Pyrv/PenolPyrv_kinase-like_dom"/>
</dbReference>
<protein>
    <submittedName>
        <fullName evidence="4">Macrophomate synthase</fullName>
    </submittedName>
</protein>
<dbReference type="PANTHER" id="PTHR30502">
    <property type="entry name" value="2-KETO-3-DEOXY-L-RHAMNONATE ALDOLASE"/>
    <property type="match status" value="1"/>
</dbReference>
<feature type="domain" description="HpcH/HpaI aldolase/citrate lyase" evidence="3">
    <location>
        <begin position="43"/>
        <end position="240"/>
    </location>
</feature>
<reference evidence="4 5" key="1">
    <citation type="journal article" date="2018" name="PLoS Pathog.">
        <title>Evolution of structural diversity of trichothecenes, a family of toxins produced by plant pathogenic and entomopathogenic fungi.</title>
        <authorList>
            <person name="Proctor R.H."/>
            <person name="McCormick S.P."/>
            <person name="Kim H.S."/>
            <person name="Cardoza R.E."/>
            <person name="Stanley A.M."/>
            <person name="Lindo L."/>
            <person name="Kelly A."/>
            <person name="Brown D.W."/>
            <person name="Lee T."/>
            <person name="Vaughan M.M."/>
            <person name="Alexander N.J."/>
            <person name="Busman M."/>
            <person name="Gutierrez S."/>
        </authorList>
    </citation>
    <scope>NUCLEOTIDE SEQUENCE [LARGE SCALE GENOMIC DNA]</scope>
    <source>
        <strain evidence="4 5">NRRL 20695</strain>
    </source>
</reference>
<name>A0A395SAR6_9HYPO</name>
<dbReference type="AlphaFoldDB" id="A0A395SAR6"/>
<comment type="caution">
    <text evidence="4">The sequence shown here is derived from an EMBL/GenBank/DDBJ whole genome shotgun (WGS) entry which is preliminary data.</text>
</comment>
<keyword evidence="2" id="KW-0456">Lyase</keyword>
<keyword evidence="1" id="KW-0479">Metal-binding</keyword>
<evidence type="ECO:0000259" key="3">
    <source>
        <dbReference type="Pfam" id="PF03328"/>
    </source>
</evidence>
<evidence type="ECO:0000313" key="5">
    <source>
        <dbReference type="Proteomes" id="UP000266234"/>
    </source>
</evidence>
<dbReference type="Pfam" id="PF03328">
    <property type="entry name" value="HpcH_HpaI"/>
    <property type="match status" value="1"/>
</dbReference>
<evidence type="ECO:0000256" key="2">
    <source>
        <dbReference type="ARBA" id="ARBA00023239"/>
    </source>
</evidence>
<organism evidence="4 5">
    <name type="scientific">Fusarium longipes</name>
    <dbReference type="NCBI Taxonomy" id="694270"/>
    <lineage>
        <taxon>Eukaryota</taxon>
        <taxon>Fungi</taxon>
        <taxon>Dikarya</taxon>
        <taxon>Ascomycota</taxon>
        <taxon>Pezizomycotina</taxon>
        <taxon>Sordariomycetes</taxon>
        <taxon>Hypocreomycetidae</taxon>
        <taxon>Hypocreales</taxon>
        <taxon>Nectriaceae</taxon>
        <taxon>Fusarium</taxon>
    </lineage>
</organism>
<dbReference type="PANTHER" id="PTHR30502:SF8">
    <property type="entry name" value="SYNTHASE, PUTATIVE-RELATED"/>
    <property type="match status" value="1"/>
</dbReference>
<dbReference type="GO" id="GO:0046872">
    <property type="term" value="F:metal ion binding"/>
    <property type="evidence" value="ECO:0007669"/>
    <property type="project" value="UniProtKB-KW"/>
</dbReference>
<dbReference type="SUPFAM" id="SSF51621">
    <property type="entry name" value="Phosphoenolpyruvate/pyruvate domain"/>
    <property type="match status" value="1"/>
</dbReference>
<dbReference type="Gene3D" id="3.20.20.60">
    <property type="entry name" value="Phosphoenolpyruvate-binding domains"/>
    <property type="match status" value="1"/>
</dbReference>
<dbReference type="InterPro" id="IPR050251">
    <property type="entry name" value="HpcH-HpaI_aldolase"/>
</dbReference>
<dbReference type="GO" id="GO:0016832">
    <property type="term" value="F:aldehyde-lyase activity"/>
    <property type="evidence" value="ECO:0007669"/>
    <property type="project" value="TreeGrafter"/>
</dbReference>
<gene>
    <name evidence="4" type="ORF">FLONG3_7893</name>
</gene>
<dbReference type="EMBL" id="PXOG01000185">
    <property type="protein sequence ID" value="RGP69257.1"/>
    <property type="molecule type" value="Genomic_DNA"/>
</dbReference>
<sequence length="340" mass="36285">MDRFRALSLFQPSNLNGAIGAGEYEGSHARPRHVFGCMLGIPHTQMARLVAVLGFDYVFVDALHVPTNPETLVSLIQTINFASEGKTVAVVRIPSPDSDLLAYALDAGAAGIVFPQIDTPEQAAEAVYKVRYAYNNGMRSISPIALFDGITNMAPEGWTAETIADRNVSVICQIESTVGVENVDAIARTPGVNVLMVGVADLKATLNIPIRNPGGKVDESEFKEAIAKIIATSEETGIQLMMPAFRLKPEDADWLKSFKMVLTSVDVLAVIKSHRSDLAKMKDVLGVADEASNGVANEKFYGKTNGAFNGASNGHLKGRANGKVDVMNGGAVKAVANGYY</sequence>
<dbReference type="STRING" id="694270.A0A395SAR6"/>
<dbReference type="InterPro" id="IPR005000">
    <property type="entry name" value="Aldolase/citrate-lyase_domain"/>
</dbReference>
<accession>A0A395SAR6</accession>
<keyword evidence="5" id="KW-1185">Reference proteome</keyword>